<name>A0A1Y0CGH5_9MYCO</name>
<evidence type="ECO:0000313" key="1">
    <source>
        <dbReference type="EMBL" id="ART74383.1"/>
    </source>
</evidence>
<reference evidence="1 2" key="1">
    <citation type="submission" date="2017-04" db="EMBL/GenBank/DDBJ databases">
        <title>Whole Genome Sequence of 1,4-Dioxane Degrading Bacterium Mycobacterium dioxanotrophicus PH-06.</title>
        <authorList>
            <person name="He Y."/>
        </authorList>
    </citation>
    <scope>NUCLEOTIDE SEQUENCE [LARGE SCALE GENOMIC DNA]</scope>
    <source>
        <strain evidence="1 2">PH-06</strain>
        <plasmid evidence="1 2">unnamed2</plasmid>
    </source>
</reference>
<keyword evidence="2" id="KW-1185">Reference proteome</keyword>
<keyword evidence="1" id="KW-0614">Plasmid</keyword>
<sequence length="118" mass="13172">MDILGLTIQEIGDRGGPKRAAMRELINARRVPRKSTLIEIDRVLGWPAGLCKDVLEGNTSAPAPTDWLELPDQNRIGLVRSQLVTLRKEHSQLVDFHRERVEQIDGLLDLLDQELGGG</sequence>
<accession>A0A1Y0CGH5</accession>
<geneLocation type="plasmid" evidence="1 2">
    <name>unnamed2</name>
</geneLocation>
<proteinExistence type="predicted"/>
<dbReference type="KEGG" id="mdx:BTO20_37835"/>
<dbReference type="AlphaFoldDB" id="A0A1Y0CGH5"/>
<evidence type="ECO:0000313" key="2">
    <source>
        <dbReference type="Proteomes" id="UP000195331"/>
    </source>
</evidence>
<dbReference type="EMBL" id="CP020811">
    <property type="protein sequence ID" value="ART74383.1"/>
    <property type="molecule type" value="Genomic_DNA"/>
</dbReference>
<dbReference type="Proteomes" id="UP000195331">
    <property type="component" value="Plasmid unnamed2"/>
</dbReference>
<gene>
    <name evidence="1" type="ORF">BTO20_37835</name>
</gene>
<organism evidence="1 2">
    <name type="scientific">Mycobacterium dioxanotrophicus</name>
    <dbReference type="NCBI Taxonomy" id="482462"/>
    <lineage>
        <taxon>Bacteria</taxon>
        <taxon>Bacillati</taxon>
        <taxon>Actinomycetota</taxon>
        <taxon>Actinomycetes</taxon>
        <taxon>Mycobacteriales</taxon>
        <taxon>Mycobacteriaceae</taxon>
        <taxon>Mycobacterium</taxon>
    </lineage>
</organism>
<protein>
    <submittedName>
        <fullName evidence="1">Uncharacterized protein</fullName>
    </submittedName>
</protein>